<feature type="compositionally biased region" description="Basic and acidic residues" evidence="1">
    <location>
        <begin position="32"/>
        <end position="42"/>
    </location>
</feature>
<protein>
    <submittedName>
        <fullName evidence="2">Uncharacterized protein</fullName>
    </submittedName>
</protein>
<sequence>MSDEDIARIRTRTAKVRISEDDNASSVYQDTVEPKDKGKTTDPRNWGNVKLDEPEINPGIQQAMLTHFIAARDAEHFANSRTELPKDKPRTTRRTAWVEEVEDDEDPRIVRPIATRSSNWAYCEREEPHFRAYRTQNFITSTHVQSGYEKAGSEILRPLWRGWNHLGHRP</sequence>
<proteinExistence type="predicted"/>
<accession>A0A9W8TW75</accession>
<dbReference type="Proteomes" id="UP001142393">
    <property type="component" value="Unassembled WGS sequence"/>
</dbReference>
<evidence type="ECO:0000313" key="3">
    <source>
        <dbReference type="Proteomes" id="UP001142393"/>
    </source>
</evidence>
<name>A0A9W8TW75_9AGAR</name>
<gene>
    <name evidence="2" type="ORF">DFH05DRAFT_1501419</name>
</gene>
<evidence type="ECO:0000313" key="2">
    <source>
        <dbReference type="EMBL" id="KAJ3742609.1"/>
    </source>
</evidence>
<organism evidence="2 3">
    <name type="scientific">Lentinula detonsa</name>
    <dbReference type="NCBI Taxonomy" id="2804962"/>
    <lineage>
        <taxon>Eukaryota</taxon>
        <taxon>Fungi</taxon>
        <taxon>Dikarya</taxon>
        <taxon>Basidiomycota</taxon>
        <taxon>Agaricomycotina</taxon>
        <taxon>Agaricomycetes</taxon>
        <taxon>Agaricomycetidae</taxon>
        <taxon>Agaricales</taxon>
        <taxon>Marasmiineae</taxon>
        <taxon>Omphalotaceae</taxon>
        <taxon>Lentinula</taxon>
    </lineage>
</organism>
<feature type="region of interest" description="Disordered" evidence="1">
    <location>
        <begin position="13"/>
        <end position="48"/>
    </location>
</feature>
<evidence type="ECO:0000256" key="1">
    <source>
        <dbReference type="SAM" id="MobiDB-lite"/>
    </source>
</evidence>
<reference evidence="2 3" key="1">
    <citation type="journal article" date="2023" name="Proc. Natl. Acad. Sci. U.S.A.">
        <title>A global phylogenomic analysis of the shiitake genus Lentinula.</title>
        <authorList>
            <person name="Sierra-Patev S."/>
            <person name="Min B."/>
            <person name="Naranjo-Ortiz M."/>
            <person name="Looney B."/>
            <person name="Konkel Z."/>
            <person name="Slot J.C."/>
            <person name="Sakamoto Y."/>
            <person name="Steenwyk J.L."/>
            <person name="Rokas A."/>
            <person name="Carro J."/>
            <person name="Camarero S."/>
            <person name="Ferreira P."/>
            <person name="Molpeceres G."/>
            <person name="Ruiz-Duenas F.J."/>
            <person name="Serrano A."/>
            <person name="Henrissat B."/>
            <person name="Drula E."/>
            <person name="Hughes K.W."/>
            <person name="Mata J.L."/>
            <person name="Ishikawa N.K."/>
            <person name="Vargas-Isla R."/>
            <person name="Ushijima S."/>
            <person name="Smith C.A."/>
            <person name="Donoghue J."/>
            <person name="Ahrendt S."/>
            <person name="Andreopoulos W."/>
            <person name="He G."/>
            <person name="LaButti K."/>
            <person name="Lipzen A."/>
            <person name="Ng V."/>
            <person name="Riley R."/>
            <person name="Sandor L."/>
            <person name="Barry K."/>
            <person name="Martinez A.T."/>
            <person name="Xiao Y."/>
            <person name="Gibbons J.G."/>
            <person name="Terashima K."/>
            <person name="Grigoriev I.V."/>
            <person name="Hibbett D."/>
        </authorList>
    </citation>
    <scope>NUCLEOTIDE SEQUENCE [LARGE SCALE GENOMIC DNA]</scope>
    <source>
        <strain evidence="2 3">TFB7810</strain>
    </source>
</reference>
<dbReference type="AlphaFoldDB" id="A0A9W8TW75"/>
<dbReference type="EMBL" id="JANVFU010000010">
    <property type="protein sequence ID" value="KAJ3742609.1"/>
    <property type="molecule type" value="Genomic_DNA"/>
</dbReference>
<comment type="caution">
    <text evidence="2">The sequence shown here is derived from an EMBL/GenBank/DDBJ whole genome shotgun (WGS) entry which is preliminary data.</text>
</comment>
<keyword evidence="3" id="KW-1185">Reference proteome</keyword>